<sequence>METPSFVEDHISQIPAIQWLCKLGFEYLTESEELQMRGNKTQQVILEEILRKQLRLINSEKKVSSSRTTYISDANIENGIRSLQEIQLNEGYIHGCEAVYNLLTLGMAVEQSVDGDRKSFTLHFIDWDNPENNKFHVTEEYRVMRSTSRDHYVPDLVLFINGIPIVIIECKRPDMKDPLRQAISQHLRNQQEDGIRSLYVYSQILLSLASQEASYATNGTPEKFWAKWKEKFTSEKDERNYRDELIHIKNSRLGPALNKKLFGERFRYVQEYFEALEGEEIQVTEQDEYLYNLCHPERLMDLIYSFVLFDDGAKKITRYQQYFAVKKTLDRIKYPEKDEKGRLRRKGGVIWHTQGSGKSLTMVMLAQAIAMETSISNPKVILVTDRTDLDRQITNTFRKCGMEVSNAATGSQLVHLLESPSDAVVTTIINKFAAAVKKIQQPLDNHNIFVLIDEGHRTQHGTFNVEMQKALPNACFIAMTGTPLFKKDKSTAAKFGGMIDAYTVDQAVDDGAVVPLLYEGRLPRLDVNSGPLDKYFEMVSEPFSEKEKADFKKKFSRADQINSAEQRIYSICWDVSLHFRDNWKGTGFKAMLVCDKKVNAIKFKEVLDEIGLLSSEVLISPVDDREGEDSAYEQSSDKVQKFWKRMIQEHGTPKKYETQIINRYKNQPDPEIIIVVDKLLTGFDEPKTTVLYLTRNLQDHKLLQAIARVNRVYPDKDFGYVIDYYGVIENLDDAFKMYSAFQAFEEEDVEGTLVNISEEIKKLPQKYSELWDLFKGVGNTRDAEAYQQVLRDEAIRASFYDKLNSFAKSLKLALSTISFHEETEQSQIERYKSDLLFFVKLRNAVSSRYSDRIDYSRYESQIQKLIDTHVTAEEVEPITELVNIFDQESFAAEVEKTVGEAAKADKIASRTAKHIAENMEDDPAFYKKFSQMLSQAIADYESRRISETQYLQKVKDLMNGVLNHTDTDLPDSLREKPVAAAFFGLTSEFLNEKISDQKVGKLISEQASHSIDQMVKTAVFGSGPKAIVDWENKDAITGKLIIEIGDYLIDEVRDKYQLELSFSELDELAVKILEVAKRRYKS</sequence>
<keyword evidence="5 10" id="KW-0680">Restriction system</keyword>
<evidence type="ECO:0000256" key="1">
    <source>
        <dbReference type="ARBA" id="ARBA00000851"/>
    </source>
</evidence>
<evidence type="ECO:0000259" key="11">
    <source>
        <dbReference type="PROSITE" id="PS51192"/>
    </source>
</evidence>
<evidence type="ECO:0000256" key="5">
    <source>
        <dbReference type="ARBA" id="ARBA00022747"/>
    </source>
</evidence>
<organism evidence="12 13">
    <name type="scientific">Algoriphagus faecimaris</name>
    <dbReference type="NCBI Taxonomy" id="686796"/>
    <lineage>
        <taxon>Bacteria</taxon>
        <taxon>Pseudomonadati</taxon>
        <taxon>Bacteroidota</taxon>
        <taxon>Cytophagia</taxon>
        <taxon>Cytophagales</taxon>
        <taxon>Cyclobacteriaceae</taxon>
        <taxon>Algoriphagus</taxon>
    </lineage>
</organism>
<comment type="subunit">
    <text evidence="10">The type I restriction/modification system is composed of three polypeptides R, M and S.</text>
</comment>
<comment type="function">
    <text evidence="10">Subunit R is required for both nuclease and ATPase activities, but not for modification.</text>
</comment>
<dbReference type="RefSeq" id="WP_087939564.1">
    <property type="nucleotide sequence ID" value="NZ_FNAC01000003.1"/>
</dbReference>
<name>A0A1G6NBX7_9BACT</name>
<dbReference type="Pfam" id="PF04313">
    <property type="entry name" value="HSDR_N"/>
    <property type="match status" value="1"/>
</dbReference>
<comment type="similarity">
    <text evidence="2 10">Belongs to the HsdR family.</text>
</comment>
<protein>
    <recommendedName>
        <fullName evidence="10">Type I restriction enzyme endonuclease subunit</fullName>
        <shortName evidence="10">R protein</shortName>
        <ecNumber evidence="10">3.1.21.3</ecNumber>
    </recommendedName>
</protein>
<evidence type="ECO:0000256" key="9">
    <source>
        <dbReference type="ARBA" id="ARBA00023125"/>
    </source>
</evidence>
<comment type="catalytic activity">
    <reaction evidence="1 10">
        <text>Endonucleolytic cleavage of DNA to give random double-stranded fragments with terminal 5'-phosphates, ATP is simultaneously hydrolyzed.</text>
        <dbReference type="EC" id="3.1.21.3"/>
    </reaction>
</comment>
<dbReference type="InterPro" id="IPR014001">
    <property type="entry name" value="Helicase_ATP-bd"/>
</dbReference>
<evidence type="ECO:0000256" key="7">
    <source>
        <dbReference type="ARBA" id="ARBA00022801"/>
    </source>
</evidence>
<evidence type="ECO:0000256" key="10">
    <source>
        <dbReference type="RuleBase" id="RU364115"/>
    </source>
</evidence>
<dbReference type="NCBIfam" id="TIGR00348">
    <property type="entry name" value="hsdR"/>
    <property type="match status" value="1"/>
</dbReference>
<dbReference type="GO" id="GO:0009307">
    <property type="term" value="P:DNA restriction-modification system"/>
    <property type="evidence" value="ECO:0007669"/>
    <property type="project" value="UniProtKB-KW"/>
</dbReference>
<keyword evidence="4 10" id="KW-0547">Nucleotide-binding</keyword>
<dbReference type="Pfam" id="PF11867">
    <property type="entry name" value="T1RH-like_C"/>
    <property type="match status" value="1"/>
</dbReference>
<dbReference type="CDD" id="cd18030">
    <property type="entry name" value="DEXHc_RE_I_HsdR"/>
    <property type="match status" value="1"/>
</dbReference>
<dbReference type="PANTHER" id="PTHR30195">
    <property type="entry name" value="TYPE I SITE-SPECIFIC DEOXYRIBONUCLEASE PROTEIN SUBUNIT M AND R"/>
    <property type="match status" value="1"/>
</dbReference>
<keyword evidence="13" id="KW-1185">Reference proteome</keyword>
<keyword evidence="7 10" id="KW-0378">Hydrolase</keyword>
<dbReference type="InterPro" id="IPR007409">
    <property type="entry name" value="Restrct_endonuc_type1_HsdR_N"/>
</dbReference>
<dbReference type="InterPro" id="IPR055180">
    <property type="entry name" value="HsdR_RecA-like_helicase_dom_2"/>
</dbReference>
<dbReference type="InterPro" id="IPR040980">
    <property type="entry name" value="SWI2_SNF2"/>
</dbReference>
<dbReference type="SMART" id="SM00487">
    <property type="entry name" value="DEXDc"/>
    <property type="match status" value="1"/>
</dbReference>
<dbReference type="GO" id="GO:0003677">
    <property type="term" value="F:DNA binding"/>
    <property type="evidence" value="ECO:0007669"/>
    <property type="project" value="UniProtKB-KW"/>
</dbReference>
<evidence type="ECO:0000256" key="3">
    <source>
        <dbReference type="ARBA" id="ARBA00022722"/>
    </source>
</evidence>
<gene>
    <name evidence="12" type="ORF">SAMN04488104_100363</name>
</gene>
<dbReference type="CDD" id="cd22332">
    <property type="entry name" value="HsdR_N"/>
    <property type="match status" value="1"/>
</dbReference>
<reference evidence="13" key="1">
    <citation type="submission" date="2016-10" db="EMBL/GenBank/DDBJ databases">
        <authorList>
            <person name="Varghese N."/>
            <person name="Submissions S."/>
        </authorList>
    </citation>
    <scope>NUCLEOTIDE SEQUENCE [LARGE SCALE GENOMIC DNA]</scope>
    <source>
        <strain evidence="13">DSM 23095</strain>
    </source>
</reference>
<evidence type="ECO:0000313" key="13">
    <source>
        <dbReference type="Proteomes" id="UP000199060"/>
    </source>
</evidence>
<evidence type="ECO:0000256" key="8">
    <source>
        <dbReference type="ARBA" id="ARBA00022840"/>
    </source>
</evidence>
<evidence type="ECO:0000256" key="6">
    <source>
        <dbReference type="ARBA" id="ARBA00022759"/>
    </source>
</evidence>
<proteinExistence type="inferred from homology"/>
<dbReference type="Proteomes" id="UP000199060">
    <property type="component" value="Unassembled WGS sequence"/>
</dbReference>
<dbReference type="OrthoDB" id="9758243at2"/>
<dbReference type="Gene3D" id="3.40.50.300">
    <property type="entry name" value="P-loop containing nucleotide triphosphate hydrolases"/>
    <property type="match status" value="2"/>
</dbReference>
<dbReference type="EC" id="3.1.21.3" evidence="10"/>
<dbReference type="Gene3D" id="3.90.1570.50">
    <property type="match status" value="1"/>
</dbReference>
<evidence type="ECO:0000256" key="2">
    <source>
        <dbReference type="ARBA" id="ARBA00008598"/>
    </source>
</evidence>
<dbReference type="AlphaFoldDB" id="A0A1G6NBX7"/>
<keyword evidence="9 10" id="KW-0238">DNA-binding</keyword>
<feature type="domain" description="Helicase ATP-binding" evidence="11">
    <location>
        <begin position="339"/>
        <end position="501"/>
    </location>
</feature>
<dbReference type="PROSITE" id="PS51192">
    <property type="entry name" value="HELICASE_ATP_BIND_1"/>
    <property type="match status" value="1"/>
</dbReference>
<dbReference type="InterPro" id="IPR051268">
    <property type="entry name" value="Type-I_R_enzyme_R_subunit"/>
</dbReference>
<keyword evidence="8 10" id="KW-0067">ATP-binding</keyword>
<dbReference type="GO" id="GO:0005524">
    <property type="term" value="F:ATP binding"/>
    <property type="evidence" value="ECO:0007669"/>
    <property type="project" value="UniProtKB-KW"/>
</dbReference>
<dbReference type="GO" id="GO:0009035">
    <property type="term" value="F:type I site-specific deoxyribonuclease activity"/>
    <property type="evidence" value="ECO:0007669"/>
    <property type="project" value="UniProtKB-EC"/>
</dbReference>
<dbReference type="InterPro" id="IPR021810">
    <property type="entry name" value="T1RH-like_C"/>
</dbReference>
<evidence type="ECO:0000313" key="12">
    <source>
        <dbReference type="EMBL" id="SDC65288.1"/>
    </source>
</evidence>
<dbReference type="CDD" id="cd18800">
    <property type="entry name" value="SF2_C_EcoR124I-like"/>
    <property type="match status" value="1"/>
</dbReference>
<accession>A0A1G6NBX7</accession>
<dbReference type="SUPFAM" id="SSF52540">
    <property type="entry name" value="P-loop containing nucleoside triphosphate hydrolases"/>
    <property type="match status" value="2"/>
</dbReference>
<dbReference type="Pfam" id="PF18766">
    <property type="entry name" value="SWI2_SNF2"/>
    <property type="match status" value="1"/>
</dbReference>
<dbReference type="EMBL" id="FNAC01000003">
    <property type="protein sequence ID" value="SDC65288.1"/>
    <property type="molecule type" value="Genomic_DNA"/>
</dbReference>
<dbReference type="STRING" id="686796.SAMN04488104_100363"/>
<evidence type="ECO:0000256" key="4">
    <source>
        <dbReference type="ARBA" id="ARBA00022741"/>
    </source>
</evidence>
<dbReference type="InterPro" id="IPR027417">
    <property type="entry name" value="P-loop_NTPase"/>
</dbReference>
<dbReference type="PANTHER" id="PTHR30195:SF15">
    <property type="entry name" value="TYPE I RESTRICTION ENZYME HINDI ENDONUCLEASE SUBUNIT"/>
    <property type="match status" value="1"/>
</dbReference>
<keyword evidence="3" id="KW-0540">Nuclease</keyword>
<dbReference type="InterPro" id="IPR004473">
    <property type="entry name" value="Restrct_endonuc_typeI_HsdR"/>
</dbReference>
<dbReference type="Pfam" id="PF22679">
    <property type="entry name" value="T1R_D3-like"/>
    <property type="match status" value="1"/>
</dbReference>
<keyword evidence="6" id="KW-0255">Endonuclease</keyword>